<evidence type="ECO:0000313" key="3">
    <source>
        <dbReference type="Proteomes" id="UP000016584"/>
    </source>
</evidence>
<dbReference type="InterPro" id="IPR036116">
    <property type="entry name" value="FN3_sf"/>
</dbReference>
<dbReference type="AlphaFoldDB" id="U2HR37"/>
<dbReference type="eggNOG" id="COG4733">
    <property type="taxonomic scope" value="Bacteria"/>
</dbReference>
<dbReference type="SUPFAM" id="SSF49265">
    <property type="entry name" value="Fibronectin type III"/>
    <property type="match status" value="1"/>
</dbReference>
<evidence type="ECO:0000313" key="2">
    <source>
        <dbReference type="EMBL" id="ERJ57942.1"/>
    </source>
</evidence>
<proteinExistence type="predicted"/>
<dbReference type="Proteomes" id="UP000016584">
    <property type="component" value="Unassembled WGS sequence"/>
</dbReference>
<dbReference type="PATRIC" id="fig|1346330.5.peg.3581"/>
<gene>
    <name evidence="2" type="ORF">M472_04100</name>
</gene>
<dbReference type="InterPro" id="IPR003961">
    <property type="entry name" value="FN3_dom"/>
</dbReference>
<reference evidence="2 3" key="1">
    <citation type="journal article" date="2013" name="Genome Announc.">
        <title>The Draft Genome Sequence of Sphingomonas paucimobilis Strain HER1398 (Proteobacteria), Host to the Giant PAU Phage, Indicates That It Is a Member of the Genus Sphingobacterium (Bacteroidetes).</title>
        <authorList>
            <person name="White R.A.III."/>
            <person name="Suttle C.A."/>
        </authorList>
    </citation>
    <scope>NUCLEOTIDE SEQUENCE [LARGE SCALE GENOMIC DNA]</scope>
    <source>
        <strain evidence="2 3">HER1398</strain>
    </source>
</reference>
<dbReference type="PROSITE" id="PS50853">
    <property type="entry name" value="FN3"/>
    <property type="match status" value="1"/>
</dbReference>
<comment type="caution">
    <text evidence="2">The sequence shown here is derived from an EMBL/GenBank/DDBJ whole genome shotgun (WGS) entry which is preliminary data.</text>
</comment>
<dbReference type="Gene3D" id="2.60.40.10">
    <property type="entry name" value="Immunoglobulins"/>
    <property type="match status" value="1"/>
</dbReference>
<dbReference type="EMBL" id="ATDL01000020">
    <property type="protein sequence ID" value="ERJ57942.1"/>
    <property type="molecule type" value="Genomic_DNA"/>
</dbReference>
<evidence type="ECO:0000259" key="1">
    <source>
        <dbReference type="PROSITE" id="PS50853"/>
    </source>
</evidence>
<dbReference type="OrthoDB" id="9792152at2"/>
<name>U2HR37_9SPHI</name>
<dbReference type="InterPro" id="IPR013783">
    <property type="entry name" value="Ig-like_fold"/>
</dbReference>
<dbReference type="CDD" id="cd00063">
    <property type="entry name" value="FN3"/>
    <property type="match status" value="1"/>
</dbReference>
<organism evidence="2 3">
    <name type="scientific">Sphingobacterium paucimobilis HER1398</name>
    <dbReference type="NCBI Taxonomy" id="1346330"/>
    <lineage>
        <taxon>Bacteria</taxon>
        <taxon>Pseudomonadati</taxon>
        <taxon>Bacteroidota</taxon>
        <taxon>Sphingobacteriia</taxon>
        <taxon>Sphingobacteriales</taxon>
        <taxon>Sphingobacteriaceae</taxon>
        <taxon>Sphingobacterium</taxon>
    </lineage>
</organism>
<protein>
    <recommendedName>
        <fullName evidence="1">Fibronectin type-III domain-containing protein</fullName>
    </recommendedName>
</protein>
<feature type="domain" description="Fibronectin type-III" evidence="1">
    <location>
        <begin position="116"/>
        <end position="210"/>
    </location>
</feature>
<dbReference type="RefSeq" id="WP_021071712.1">
    <property type="nucleotide sequence ID" value="NZ_ATDL01000020.1"/>
</dbReference>
<keyword evidence="3" id="KW-1185">Reference proteome</keyword>
<sequence length="210" mass="23394">MRKKKVVLDYSGLKDDELNTLAGKVLDCLNAHLTFTDPPVELADLEAQVKDFRNKWQKASRGGSLLEIAEKNDAKELIALSLKDIAFYVNKLSKGSRSLLLSSGLILEADQRPNEVPDRMTGGELSDGKQIGQLQVKFKPQKGALIYEYEIADSLGADGQPDWKENFQTGTSQGNIYAVAKPNCMYYLRIRARNKKGIGDWSEVVSLKTR</sequence>
<accession>U2HR37</accession>